<protein>
    <submittedName>
        <fullName evidence="1">Uncharacterized protein</fullName>
    </submittedName>
</protein>
<dbReference type="Proteomes" id="UP000319732">
    <property type="component" value="Unassembled WGS sequence"/>
</dbReference>
<gene>
    <name evidence="1" type="ORF">FKG94_28440</name>
</gene>
<evidence type="ECO:0000313" key="2">
    <source>
        <dbReference type="Proteomes" id="UP000319732"/>
    </source>
</evidence>
<accession>A0A545SKV7</accession>
<dbReference type="OrthoDB" id="9815903at2"/>
<dbReference type="RefSeq" id="WP_142930338.1">
    <property type="nucleotide sequence ID" value="NZ_ML660140.1"/>
</dbReference>
<proteinExistence type="predicted"/>
<keyword evidence="2" id="KW-1185">Reference proteome</keyword>
<name>A0A545SKV7_9GAMM</name>
<sequence length="155" mass="16109">MACAGSTANDGSVASGTGALVGFTGFVLSDADLGRIGITSKNNLKYSIMGWGGNQYVVMHKVADLAQGLTPLAFGLESYGNFTAWNTGGSNAKFAIDQTMTTVGLRFPLIGASYTLAPVVGPRVLDAAIKAGPQPSISPPGRYDDLRQAIDNMYQ</sequence>
<organism evidence="1 2">
    <name type="scientific">Exilibacterium tricleocarpae</name>
    <dbReference type="NCBI Taxonomy" id="2591008"/>
    <lineage>
        <taxon>Bacteria</taxon>
        <taxon>Pseudomonadati</taxon>
        <taxon>Pseudomonadota</taxon>
        <taxon>Gammaproteobacteria</taxon>
        <taxon>Cellvibrionales</taxon>
        <taxon>Cellvibrionaceae</taxon>
        <taxon>Exilibacterium</taxon>
    </lineage>
</organism>
<comment type="caution">
    <text evidence="1">The sequence shown here is derived from an EMBL/GenBank/DDBJ whole genome shotgun (WGS) entry which is preliminary data.</text>
</comment>
<dbReference type="EMBL" id="VHSG01000065">
    <property type="protein sequence ID" value="TQV65617.1"/>
    <property type="molecule type" value="Genomic_DNA"/>
</dbReference>
<dbReference type="AlphaFoldDB" id="A0A545SKV7"/>
<reference evidence="1 2" key="1">
    <citation type="submission" date="2019-06" db="EMBL/GenBank/DDBJ databases">
        <title>Whole genome sequence for Cellvibrionaceae sp. R142.</title>
        <authorList>
            <person name="Wang G."/>
        </authorList>
    </citation>
    <scope>NUCLEOTIDE SEQUENCE [LARGE SCALE GENOMIC DNA]</scope>
    <source>
        <strain evidence="1 2">R142</strain>
    </source>
</reference>
<evidence type="ECO:0000313" key="1">
    <source>
        <dbReference type="EMBL" id="TQV65617.1"/>
    </source>
</evidence>